<sequence length="69" mass="7659">MCWKLEAEAAEVDGSGREAGMGPDRAIGVGDDCMVRRDWRCCEQLLQITHWFQAAACAMTDLCMACRDC</sequence>
<dbReference type="AlphaFoldDB" id="G9NRB8"/>
<accession>G9NRB8</accession>
<evidence type="ECO:0000313" key="1">
    <source>
        <dbReference type="EMBL" id="EHK46553.1"/>
    </source>
</evidence>
<protein>
    <submittedName>
        <fullName evidence="1">Uncharacterized protein</fullName>
    </submittedName>
</protein>
<dbReference type="HOGENOM" id="CLU_2782787_0_0_1"/>
<comment type="caution">
    <text evidence="1">The sequence shown here is derived from an EMBL/GenBank/DDBJ whole genome shotgun (WGS) entry which is preliminary data.</text>
</comment>
<evidence type="ECO:0000313" key="2">
    <source>
        <dbReference type="Proteomes" id="UP000005426"/>
    </source>
</evidence>
<name>G9NRB8_HYPAI</name>
<reference evidence="1 2" key="1">
    <citation type="journal article" date="2011" name="Genome Biol.">
        <title>Comparative genome sequence analysis underscores mycoparasitism as the ancestral life style of Trichoderma.</title>
        <authorList>
            <person name="Kubicek C.P."/>
            <person name="Herrera-Estrella A."/>
            <person name="Seidl-Seiboth V."/>
            <person name="Martinez D.A."/>
            <person name="Druzhinina I.S."/>
            <person name="Thon M."/>
            <person name="Zeilinger S."/>
            <person name="Casas-Flores S."/>
            <person name="Horwitz B.A."/>
            <person name="Mukherjee P.K."/>
            <person name="Mukherjee M."/>
            <person name="Kredics L."/>
            <person name="Alcaraz L.D."/>
            <person name="Aerts A."/>
            <person name="Antal Z."/>
            <person name="Atanasova L."/>
            <person name="Cervantes-Badillo M.G."/>
            <person name="Challacombe J."/>
            <person name="Chertkov O."/>
            <person name="McCluskey K."/>
            <person name="Coulpier F."/>
            <person name="Deshpande N."/>
            <person name="von Doehren H."/>
            <person name="Ebbole D.J."/>
            <person name="Esquivel-Naranjo E.U."/>
            <person name="Fekete E."/>
            <person name="Flipphi M."/>
            <person name="Glaser F."/>
            <person name="Gomez-Rodriguez E.Y."/>
            <person name="Gruber S."/>
            <person name="Han C."/>
            <person name="Henrissat B."/>
            <person name="Hermosa R."/>
            <person name="Hernandez-Onate M."/>
            <person name="Karaffa L."/>
            <person name="Kosti I."/>
            <person name="Le Crom S."/>
            <person name="Lindquist E."/>
            <person name="Lucas S."/>
            <person name="Luebeck M."/>
            <person name="Luebeck P.S."/>
            <person name="Margeot A."/>
            <person name="Metz B."/>
            <person name="Misra M."/>
            <person name="Nevalainen H."/>
            <person name="Omann M."/>
            <person name="Packer N."/>
            <person name="Perrone G."/>
            <person name="Uresti-Rivera E.E."/>
            <person name="Salamov A."/>
            <person name="Schmoll M."/>
            <person name="Seiboth B."/>
            <person name="Shapiro H."/>
            <person name="Sukno S."/>
            <person name="Tamayo-Ramos J.A."/>
            <person name="Tisch D."/>
            <person name="Wiest A."/>
            <person name="Wilkinson H.H."/>
            <person name="Zhang M."/>
            <person name="Coutinho P.M."/>
            <person name="Kenerley C.M."/>
            <person name="Monte E."/>
            <person name="Baker S.E."/>
            <person name="Grigoriev I.V."/>
        </authorList>
    </citation>
    <scope>NUCLEOTIDE SEQUENCE [LARGE SCALE GENOMIC DNA]</scope>
    <source>
        <strain evidence="2">ATCC 20476 / IMI 206040</strain>
    </source>
</reference>
<gene>
    <name evidence="1" type="ORF">TRIATDRAFT_256486</name>
</gene>
<keyword evidence="2" id="KW-1185">Reference proteome</keyword>
<dbReference type="EMBL" id="ABDG02000022">
    <property type="protein sequence ID" value="EHK46553.1"/>
    <property type="molecule type" value="Genomic_DNA"/>
</dbReference>
<feature type="non-terminal residue" evidence="1">
    <location>
        <position position="69"/>
    </location>
</feature>
<dbReference type="Proteomes" id="UP000005426">
    <property type="component" value="Unassembled WGS sequence"/>
</dbReference>
<organism evidence="1 2">
    <name type="scientific">Hypocrea atroviridis (strain ATCC 20476 / IMI 206040)</name>
    <name type="common">Trichoderma atroviride</name>
    <dbReference type="NCBI Taxonomy" id="452589"/>
    <lineage>
        <taxon>Eukaryota</taxon>
        <taxon>Fungi</taxon>
        <taxon>Dikarya</taxon>
        <taxon>Ascomycota</taxon>
        <taxon>Pezizomycotina</taxon>
        <taxon>Sordariomycetes</taxon>
        <taxon>Hypocreomycetidae</taxon>
        <taxon>Hypocreales</taxon>
        <taxon>Hypocreaceae</taxon>
        <taxon>Trichoderma</taxon>
    </lineage>
</organism>
<proteinExistence type="predicted"/>